<keyword evidence="2" id="KW-1185">Reference proteome</keyword>
<dbReference type="RefSeq" id="XP_030534813.1">
    <property type="nucleotide sequence ID" value="XM_030678953.2"/>
</dbReference>
<evidence type="ECO:0000313" key="3">
    <source>
        <dbReference type="RefSeq" id="XP_030534813.1"/>
    </source>
</evidence>
<feature type="chain" id="PRO_5034204345" evidence="1">
    <location>
        <begin position="21"/>
        <end position="75"/>
    </location>
</feature>
<organism evidence="2 3">
    <name type="scientific">Rhodamnia argentea</name>
    <dbReference type="NCBI Taxonomy" id="178133"/>
    <lineage>
        <taxon>Eukaryota</taxon>
        <taxon>Viridiplantae</taxon>
        <taxon>Streptophyta</taxon>
        <taxon>Embryophyta</taxon>
        <taxon>Tracheophyta</taxon>
        <taxon>Spermatophyta</taxon>
        <taxon>Magnoliopsida</taxon>
        <taxon>eudicotyledons</taxon>
        <taxon>Gunneridae</taxon>
        <taxon>Pentapetalae</taxon>
        <taxon>rosids</taxon>
        <taxon>malvids</taxon>
        <taxon>Myrtales</taxon>
        <taxon>Myrtaceae</taxon>
        <taxon>Myrtoideae</taxon>
        <taxon>Myrteae</taxon>
        <taxon>Australasian group</taxon>
        <taxon>Rhodamnia</taxon>
    </lineage>
</organism>
<feature type="signal peptide" evidence="1">
    <location>
        <begin position="1"/>
        <end position="20"/>
    </location>
</feature>
<evidence type="ECO:0000256" key="1">
    <source>
        <dbReference type="SAM" id="SignalP"/>
    </source>
</evidence>
<protein>
    <submittedName>
        <fullName evidence="3">Defensin-like protein 184</fullName>
    </submittedName>
</protein>
<accession>A0A8B8PKV7</accession>
<dbReference type="KEGG" id="rarg:115743934"/>
<dbReference type="GeneID" id="115743934"/>
<reference evidence="2" key="1">
    <citation type="submission" date="2025-05" db="UniProtKB">
        <authorList>
            <consortium name="RefSeq"/>
        </authorList>
    </citation>
    <scope>NUCLEOTIDE SEQUENCE [LARGE SCALE GENOMIC DNA]</scope>
</reference>
<reference evidence="3" key="2">
    <citation type="submission" date="2025-08" db="UniProtKB">
        <authorList>
            <consortium name="RefSeq"/>
        </authorList>
    </citation>
    <scope>IDENTIFICATION</scope>
    <source>
        <tissue evidence="3">Leaf</tissue>
    </source>
</reference>
<keyword evidence="1" id="KW-0732">Signal</keyword>
<dbReference type="AlphaFoldDB" id="A0A8B8PKV7"/>
<dbReference type="OrthoDB" id="1612940at2759"/>
<name>A0A8B8PKV7_9MYRT</name>
<sequence length="75" mass="8700">MAKYFTLCFLLLLLVFPCDEKRVPLAEAKACYKVWTCKGGDRCWEDCRNRFNGRGMCDLYTAPPVPKQCFCAYKC</sequence>
<dbReference type="Proteomes" id="UP000827889">
    <property type="component" value="Chromosome 1"/>
</dbReference>
<proteinExistence type="predicted"/>
<gene>
    <name evidence="3" type="primary">LOC115743934</name>
</gene>
<evidence type="ECO:0000313" key="2">
    <source>
        <dbReference type="Proteomes" id="UP000827889"/>
    </source>
</evidence>